<dbReference type="Proteomes" id="UP000027442">
    <property type="component" value="Unassembled WGS sequence"/>
</dbReference>
<reference evidence="1 2" key="1">
    <citation type="submission" date="2013-08" db="EMBL/GenBank/DDBJ databases">
        <authorList>
            <person name="Weinstock G."/>
            <person name="Sodergren E."/>
            <person name="Wylie T."/>
            <person name="Fulton L."/>
            <person name="Fulton R."/>
            <person name="Fronick C."/>
            <person name="O'Laughlin M."/>
            <person name="Godfrey J."/>
            <person name="Miner T."/>
            <person name="Herter B."/>
            <person name="Appelbaum E."/>
            <person name="Cordes M."/>
            <person name="Lek S."/>
            <person name="Wollam A."/>
            <person name="Pepin K.H."/>
            <person name="Palsikar V.B."/>
            <person name="Mitreva M."/>
            <person name="Wilson R.K."/>
        </authorList>
    </citation>
    <scope>NUCLEOTIDE SEQUENCE [LARGE SCALE GENOMIC DNA]</scope>
    <source>
        <strain evidence="1 2">ATCC 15930</strain>
    </source>
</reference>
<evidence type="ECO:0000313" key="2">
    <source>
        <dbReference type="Proteomes" id="UP000027442"/>
    </source>
</evidence>
<evidence type="ECO:0000313" key="1">
    <source>
        <dbReference type="EMBL" id="KDR52373.1"/>
    </source>
</evidence>
<gene>
    <name evidence="1" type="ORF">HMPREF1991_01556</name>
</gene>
<organism evidence="1 2">
    <name type="scientific">Hoylesella loescheii DSM 19665 = JCM 12249 = ATCC 15930</name>
    <dbReference type="NCBI Taxonomy" id="1122985"/>
    <lineage>
        <taxon>Bacteria</taxon>
        <taxon>Pseudomonadati</taxon>
        <taxon>Bacteroidota</taxon>
        <taxon>Bacteroidia</taxon>
        <taxon>Bacteroidales</taxon>
        <taxon>Prevotellaceae</taxon>
        <taxon>Hoylesella</taxon>
    </lineage>
</organism>
<protein>
    <submittedName>
        <fullName evidence="1">Uncharacterized protein</fullName>
    </submittedName>
</protein>
<dbReference type="EMBL" id="JNGW01000066">
    <property type="protein sequence ID" value="KDR52373.1"/>
    <property type="molecule type" value="Genomic_DNA"/>
</dbReference>
<name>A0A069QHN5_HOYLO</name>
<dbReference type="RefSeq" id="WP_018967350.1">
    <property type="nucleotide sequence ID" value="NZ_KB899214.1"/>
</dbReference>
<keyword evidence="2" id="KW-1185">Reference proteome</keyword>
<dbReference type="PATRIC" id="fig|1122985.7.peg.1618"/>
<proteinExistence type="predicted"/>
<dbReference type="HOGENOM" id="CLU_902105_0_0_10"/>
<comment type="caution">
    <text evidence="1">The sequence shown here is derived from an EMBL/GenBank/DDBJ whole genome shotgun (WGS) entry which is preliminary data.</text>
</comment>
<sequence>MKGKLFIDGADAYVKYGVFVEKQGLKGLVQMSAFKKLDAITWPEHDGEEVDLTAPVLDAQAVQLPLVIMDAKRAELLFNDLSNGAYHEFKFTELNKTFRLRMTANNVLTRNVKVGKITLSFSDDFPKVPTGNPYPKGKSGVAQSGYALDGVDFSQFGAYVLDGTDTAVRKLPNVQSALSVSVPNVAGVTYDGESVKFQSKDVAVSLLIKADTMAEFWRRYDSLFAALLKPNSRKFRCPDVKMEYDCHYKGCSISKFEILRQTRVWCEFTITLTFTAWHAV</sequence>
<dbReference type="eggNOG" id="ENOG5032UBB">
    <property type="taxonomic scope" value="Bacteria"/>
</dbReference>
<accession>A0A069QHN5</accession>
<dbReference type="AlphaFoldDB" id="A0A069QHN5"/>